<protein>
    <submittedName>
        <fullName evidence="2">Uncharacterized protein</fullName>
    </submittedName>
</protein>
<reference evidence="2" key="1">
    <citation type="submission" date="2020-06" db="EMBL/GenBank/DDBJ databases">
        <title>Draft genome of Bugula neritina, a colonial animal packing powerful symbionts and potential medicines.</title>
        <authorList>
            <person name="Rayko M."/>
        </authorList>
    </citation>
    <scope>NUCLEOTIDE SEQUENCE [LARGE SCALE GENOMIC DNA]</scope>
    <source>
        <strain evidence="2">Kwan_BN1</strain>
    </source>
</reference>
<proteinExistence type="predicted"/>
<keyword evidence="1" id="KW-0812">Transmembrane</keyword>
<keyword evidence="1" id="KW-0472">Membrane</keyword>
<name>A0A7J7JMQ3_BUGNE</name>
<keyword evidence="3" id="KW-1185">Reference proteome</keyword>
<gene>
    <name evidence="2" type="ORF">EB796_014773</name>
</gene>
<evidence type="ECO:0000256" key="1">
    <source>
        <dbReference type="SAM" id="Phobius"/>
    </source>
</evidence>
<accession>A0A7J7JMQ3</accession>
<sequence length="73" mass="8208">MCYNEAYYVYYGSTWYIYVIVVFVVIAISSCIGACVRYKRNQMIMQQRNIMLTQGAAPAGFNVTTTSAVNQGT</sequence>
<evidence type="ECO:0000313" key="2">
    <source>
        <dbReference type="EMBL" id="KAF6026921.1"/>
    </source>
</evidence>
<dbReference type="AlphaFoldDB" id="A0A7J7JMQ3"/>
<evidence type="ECO:0000313" key="3">
    <source>
        <dbReference type="Proteomes" id="UP000593567"/>
    </source>
</evidence>
<dbReference type="Proteomes" id="UP000593567">
    <property type="component" value="Unassembled WGS sequence"/>
</dbReference>
<organism evidence="2 3">
    <name type="scientific">Bugula neritina</name>
    <name type="common">Brown bryozoan</name>
    <name type="synonym">Sertularia neritina</name>
    <dbReference type="NCBI Taxonomy" id="10212"/>
    <lineage>
        <taxon>Eukaryota</taxon>
        <taxon>Metazoa</taxon>
        <taxon>Spiralia</taxon>
        <taxon>Lophotrochozoa</taxon>
        <taxon>Bryozoa</taxon>
        <taxon>Gymnolaemata</taxon>
        <taxon>Cheilostomatida</taxon>
        <taxon>Flustrina</taxon>
        <taxon>Buguloidea</taxon>
        <taxon>Bugulidae</taxon>
        <taxon>Bugula</taxon>
    </lineage>
</organism>
<comment type="caution">
    <text evidence="2">The sequence shown here is derived from an EMBL/GenBank/DDBJ whole genome shotgun (WGS) entry which is preliminary data.</text>
</comment>
<keyword evidence="1" id="KW-1133">Transmembrane helix</keyword>
<dbReference type="EMBL" id="VXIV02002182">
    <property type="protein sequence ID" value="KAF6026921.1"/>
    <property type="molecule type" value="Genomic_DNA"/>
</dbReference>
<feature type="transmembrane region" description="Helical" evidence="1">
    <location>
        <begin position="15"/>
        <end position="38"/>
    </location>
</feature>